<dbReference type="PANTHER" id="PTHR30466:SF11">
    <property type="entry name" value="FLAVIN-DEPENDENT MONOOXYGENASE, REDUCTASE SUBUNIT HSAB"/>
    <property type="match status" value="1"/>
</dbReference>
<dbReference type="SUPFAM" id="SSF50475">
    <property type="entry name" value="FMN-binding split barrel"/>
    <property type="match status" value="1"/>
</dbReference>
<proteinExistence type="inferred from homology"/>
<dbReference type="OrthoDB" id="9792858at2"/>
<comment type="similarity">
    <text evidence="1">Belongs to the non-flavoprotein flavin reductase family.</text>
</comment>
<evidence type="ECO:0000256" key="2">
    <source>
        <dbReference type="ARBA" id="ARBA00023002"/>
    </source>
</evidence>
<evidence type="ECO:0000259" key="3">
    <source>
        <dbReference type="SMART" id="SM00903"/>
    </source>
</evidence>
<sequence>MTTVDSDPRHPRYPGYPGYPGYVDASEYRTLMGGFPTGVVVVTTTGDDGTPYGLTCSSLSSVTVRPPTLQVSLMSTSKVLAAILGNQRFAVNLLHARAREAASVFASPVDRFARVPWRPTPRLGLPWLHRDAFAVAECRLARTLEIGDHTMLFGEVTAVDHADDVPLLYGRRQYSVWPGD</sequence>
<keyword evidence="2" id="KW-0560">Oxidoreductase</keyword>
<feature type="domain" description="Flavin reductase like" evidence="3">
    <location>
        <begin position="32"/>
        <end position="176"/>
    </location>
</feature>
<reference evidence="4 5" key="1">
    <citation type="journal article" date="2014" name="Genome Announc.">
        <title>Draft Genome Sequence of Streptomyces roseochromogenes subsp. oscitans DS 12.976, Producer of the Aminocoumarin Antibiotic Clorobiocin.</title>
        <authorList>
            <person name="Ruckert C."/>
            <person name="Kalinowski J."/>
            <person name="Heide L."/>
            <person name="Apel A.K."/>
        </authorList>
    </citation>
    <scope>NUCLEOTIDE SEQUENCE [LARGE SCALE GENOMIC DNA]</scope>
    <source>
        <strain evidence="4 5">DS 12.976</strain>
    </source>
</reference>
<dbReference type="HOGENOM" id="CLU_059021_1_2_11"/>
<dbReference type="GO" id="GO:0042602">
    <property type="term" value="F:riboflavin reductase (NADPH) activity"/>
    <property type="evidence" value="ECO:0007669"/>
    <property type="project" value="TreeGrafter"/>
</dbReference>
<dbReference type="Proteomes" id="UP000017984">
    <property type="component" value="Chromosome"/>
</dbReference>
<dbReference type="EMBL" id="AWQX01000150">
    <property type="protein sequence ID" value="EST31123.1"/>
    <property type="molecule type" value="Genomic_DNA"/>
</dbReference>
<name>V6KGF1_STRRC</name>
<dbReference type="Gene3D" id="2.30.110.10">
    <property type="entry name" value="Electron Transport, Fmn-binding Protein, Chain A"/>
    <property type="match status" value="1"/>
</dbReference>
<dbReference type="PANTHER" id="PTHR30466">
    <property type="entry name" value="FLAVIN REDUCTASE"/>
    <property type="match status" value="1"/>
</dbReference>
<comment type="caution">
    <text evidence="4">The sequence shown here is derived from an EMBL/GenBank/DDBJ whole genome shotgun (WGS) entry which is preliminary data.</text>
</comment>
<dbReference type="AlphaFoldDB" id="V6KGF1"/>
<evidence type="ECO:0000313" key="5">
    <source>
        <dbReference type="Proteomes" id="UP000017984"/>
    </source>
</evidence>
<dbReference type="InterPro" id="IPR050268">
    <property type="entry name" value="NADH-dep_flavin_reductase"/>
</dbReference>
<dbReference type="InterPro" id="IPR002563">
    <property type="entry name" value="Flavin_Rdtase-like_dom"/>
</dbReference>
<keyword evidence="5" id="KW-1185">Reference proteome</keyword>
<gene>
    <name evidence="4" type="ORF">M878_17145</name>
</gene>
<dbReference type="SMART" id="SM00903">
    <property type="entry name" value="Flavin_Reduct"/>
    <property type="match status" value="1"/>
</dbReference>
<organism evidence="4 5">
    <name type="scientific">Streptomyces roseochromogenus subsp. oscitans DS 12.976</name>
    <dbReference type="NCBI Taxonomy" id="1352936"/>
    <lineage>
        <taxon>Bacteria</taxon>
        <taxon>Bacillati</taxon>
        <taxon>Actinomycetota</taxon>
        <taxon>Actinomycetes</taxon>
        <taxon>Kitasatosporales</taxon>
        <taxon>Streptomycetaceae</taxon>
        <taxon>Streptomyces</taxon>
    </lineage>
</organism>
<dbReference type="PATRIC" id="fig|1352936.5.peg.3603"/>
<dbReference type="STRING" id="1352936.M878_17145"/>
<evidence type="ECO:0000313" key="4">
    <source>
        <dbReference type="EMBL" id="EST31123.1"/>
    </source>
</evidence>
<evidence type="ECO:0000256" key="1">
    <source>
        <dbReference type="ARBA" id="ARBA00008898"/>
    </source>
</evidence>
<dbReference type="RefSeq" id="WP_023547392.1">
    <property type="nucleotide sequence ID" value="NZ_CM002285.1"/>
</dbReference>
<dbReference type="GO" id="GO:0010181">
    <property type="term" value="F:FMN binding"/>
    <property type="evidence" value="ECO:0007669"/>
    <property type="project" value="InterPro"/>
</dbReference>
<accession>V6KGF1</accession>
<dbReference type="Pfam" id="PF01613">
    <property type="entry name" value="Flavin_Reduct"/>
    <property type="match status" value="1"/>
</dbReference>
<dbReference type="InterPro" id="IPR012349">
    <property type="entry name" value="Split_barrel_FMN-bd"/>
</dbReference>
<protein>
    <recommendedName>
        <fullName evidence="3">Flavin reductase like domain-containing protein</fullName>
    </recommendedName>
</protein>